<dbReference type="InterPro" id="IPR003689">
    <property type="entry name" value="ZIP"/>
</dbReference>
<keyword evidence="4 5" id="KW-0472">Membrane</keyword>
<name>A0A2J7ZMS7_9CHLO</name>
<feature type="transmembrane region" description="Helical" evidence="5">
    <location>
        <begin position="564"/>
        <end position="583"/>
    </location>
</feature>
<feature type="transmembrane region" description="Helical" evidence="5">
    <location>
        <begin position="651"/>
        <end position="669"/>
    </location>
</feature>
<reference evidence="6 7" key="1">
    <citation type="journal article" date="2017" name="Mol. Biol. Evol.">
        <title>The 4-celled Tetrabaena socialis nuclear genome reveals the essential components for genetic control of cell number at the origin of multicellularity in the volvocine lineage.</title>
        <authorList>
            <person name="Featherston J."/>
            <person name="Arakaki Y."/>
            <person name="Hanschen E.R."/>
            <person name="Ferris P.J."/>
            <person name="Michod R.E."/>
            <person name="Olson B.J.S.C."/>
            <person name="Nozaki H."/>
            <person name="Durand P.M."/>
        </authorList>
    </citation>
    <scope>NUCLEOTIDE SEQUENCE [LARGE SCALE GENOMIC DNA]</scope>
    <source>
        <strain evidence="6 7">NIES-571</strain>
    </source>
</reference>
<feature type="transmembrane region" description="Helical" evidence="5">
    <location>
        <begin position="779"/>
        <end position="802"/>
    </location>
</feature>
<keyword evidence="2 5" id="KW-0812">Transmembrane</keyword>
<organism evidence="6 7">
    <name type="scientific">Tetrabaena socialis</name>
    <dbReference type="NCBI Taxonomy" id="47790"/>
    <lineage>
        <taxon>Eukaryota</taxon>
        <taxon>Viridiplantae</taxon>
        <taxon>Chlorophyta</taxon>
        <taxon>core chlorophytes</taxon>
        <taxon>Chlorophyceae</taxon>
        <taxon>CS clade</taxon>
        <taxon>Chlamydomonadales</taxon>
        <taxon>Tetrabaenaceae</taxon>
        <taxon>Tetrabaena</taxon>
    </lineage>
</organism>
<dbReference type="AlphaFoldDB" id="A0A2J7ZMS7"/>
<dbReference type="OrthoDB" id="448280at2759"/>
<comment type="subcellular location">
    <subcellularLocation>
        <location evidence="1">Membrane</location>
        <topology evidence="1">Multi-pass membrane protein</topology>
    </subcellularLocation>
</comment>
<comment type="caution">
    <text evidence="6">The sequence shown here is derived from an EMBL/GenBank/DDBJ whole genome shotgun (WGS) entry which is preliminary data.</text>
</comment>
<feature type="transmembrane region" description="Helical" evidence="5">
    <location>
        <begin position="910"/>
        <end position="929"/>
    </location>
</feature>
<protein>
    <submittedName>
        <fullName evidence="6">Zinc transporter 3</fullName>
    </submittedName>
</protein>
<evidence type="ECO:0000256" key="2">
    <source>
        <dbReference type="ARBA" id="ARBA00022692"/>
    </source>
</evidence>
<accession>A0A2J7ZMS7</accession>
<evidence type="ECO:0000256" key="3">
    <source>
        <dbReference type="ARBA" id="ARBA00022989"/>
    </source>
</evidence>
<keyword evidence="3 5" id="KW-1133">Transmembrane helix</keyword>
<keyword evidence="7" id="KW-1185">Reference proteome</keyword>
<sequence length="930" mass="95079">MLAVSASAQPVGTPARNVCVWRADSSACAWNLFYPIFRVLPPSADSREITAATAVLGLSAAARSLLEGALRLEWCASEGSTGPEACAAASLAATPFSAAGGSPAMLSPACEWRQPGAPIAELLLQLLPSNASATTTTAPTPSCVPPELGALLAPYLDLTAPERCGTALTVEACVLQPRCIFEDHFDHVHCMVDFLFSNKLLAATESAASSAPLPQAAQAAQHLCSPETNWPDSHDARPVALDRASCAAQAAGSADAPAAPAEEAACPPPPVPLNPPDALLLPQELDTQATVPITIEVPACQLLARNLCGPTLLGFSSAVAAAAAAAGPSATEQVMSNAGRALLDASVNALHCIAADNATAAECASRELQPNSTAAQALAEAFAPLCARLDARQCAARLGCFLQLHDDHFDCVRAARYAADHLLRAAPAPGGSSSSLVLLLSEAVQGVATDCRASLATCGRSQINITASSASLAMLAALHDGGRAGADVGFQAPSPAGGGQSDAGLSLDAGVLPKPEARTTNDYSVESQSLRIAGIFIVLVAGLAGCSLPLVLQAWITERPLLSAALRALAAGILLCLALVHVASHAVVEMQGLEKGGEDGHDHRRRRLLFDQYGVQRRALLQQELGETLEDGDYGGHEGHDHSGGGTHGHGFPLGMCAVMFGYLLMLAVEHVTHSVQLAAGGSHGCQADTDGKQATAAPDKAAETVAGKLDGGADSGGAGAVCHQHVHVDVDAGSRPPSCSVSTEAAIATNAPSTLALRPSTCASPPALEQFRLAGMAALFELGCVFHSFLIGLMLGTAVGISEVRTLLIVLSFHQFLEGLGLVSVLMAAGLGRLKLAGLILVYALTCPVGIAVGVGIADSYDSHSVTARAVQGTVNGVSSGVLLYLATMLVGCEFGSKALLLWRPWQRLLLFGLMCLGAGGFAVLALWA</sequence>
<feature type="transmembrane region" description="Helical" evidence="5">
    <location>
        <begin position="808"/>
        <end position="830"/>
    </location>
</feature>
<dbReference type="GO" id="GO:0005385">
    <property type="term" value="F:zinc ion transmembrane transporter activity"/>
    <property type="evidence" value="ECO:0007669"/>
    <property type="project" value="TreeGrafter"/>
</dbReference>
<proteinExistence type="predicted"/>
<dbReference type="Pfam" id="PF02535">
    <property type="entry name" value="Zip"/>
    <property type="match status" value="1"/>
</dbReference>
<evidence type="ECO:0000313" key="7">
    <source>
        <dbReference type="Proteomes" id="UP000236333"/>
    </source>
</evidence>
<dbReference type="Proteomes" id="UP000236333">
    <property type="component" value="Unassembled WGS sequence"/>
</dbReference>
<evidence type="ECO:0000256" key="5">
    <source>
        <dbReference type="SAM" id="Phobius"/>
    </source>
</evidence>
<feature type="transmembrane region" description="Helical" evidence="5">
    <location>
        <begin position="837"/>
        <end position="859"/>
    </location>
</feature>
<dbReference type="EMBL" id="PGGS01000851">
    <property type="protein sequence ID" value="PNH01575.1"/>
    <property type="molecule type" value="Genomic_DNA"/>
</dbReference>
<dbReference type="PANTHER" id="PTHR11040">
    <property type="entry name" value="ZINC/IRON TRANSPORTER"/>
    <property type="match status" value="1"/>
</dbReference>
<evidence type="ECO:0000256" key="4">
    <source>
        <dbReference type="ARBA" id="ARBA00023136"/>
    </source>
</evidence>
<gene>
    <name evidence="6" type="ORF">TSOC_012528</name>
</gene>
<feature type="transmembrane region" description="Helical" evidence="5">
    <location>
        <begin position="879"/>
        <end position="898"/>
    </location>
</feature>
<dbReference type="PANTHER" id="PTHR11040:SF44">
    <property type="entry name" value="PROTEIN ZNTC-RELATED"/>
    <property type="match status" value="1"/>
</dbReference>
<dbReference type="GO" id="GO:0005886">
    <property type="term" value="C:plasma membrane"/>
    <property type="evidence" value="ECO:0007669"/>
    <property type="project" value="TreeGrafter"/>
</dbReference>
<feature type="transmembrane region" description="Helical" evidence="5">
    <location>
        <begin position="532"/>
        <end position="552"/>
    </location>
</feature>
<evidence type="ECO:0000256" key="1">
    <source>
        <dbReference type="ARBA" id="ARBA00004141"/>
    </source>
</evidence>
<evidence type="ECO:0000313" key="6">
    <source>
        <dbReference type="EMBL" id="PNH01575.1"/>
    </source>
</evidence>